<dbReference type="Pfam" id="PF13883">
    <property type="entry name" value="CREG_beta-barrel"/>
    <property type="match status" value="1"/>
</dbReference>
<reference evidence="5 6" key="2">
    <citation type="journal article" date="2021" name="Sci. Rep.">
        <title>Genome sequencing of the multicellular alga Astrephomene provides insights into convergent evolution of germ-soma differentiation.</title>
        <authorList>
            <person name="Yamashita S."/>
            <person name="Yamamoto K."/>
            <person name="Matsuzaki R."/>
            <person name="Suzuki S."/>
            <person name="Yamaguchi H."/>
            <person name="Hirooka S."/>
            <person name="Minakuchi Y."/>
            <person name="Miyagishima S."/>
            <person name="Kawachi M."/>
            <person name="Toyoda A."/>
            <person name="Nozaki H."/>
        </authorList>
    </citation>
    <scope>NUCLEOTIDE SEQUENCE [LARGE SCALE GENOMIC DNA]</scope>
    <source>
        <strain evidence="5 6">NIES-4017</strain>
    </source>
</reference>
<evidence type="ECO:0000313" key="5">
    <source>
        <dbReference type="EMBL" id="GFR42401.1"/>
    </source>
</evidence>
<dbReference type="EMBL" id="BMAR01000003">
    <property type="protein sequence ID" value="GFR42401.1"/>
    <property type="molecule type" value="Genomic_DNA"/>
</dbReference>
<reference evidence="5" key="1">
    <citation type="submission" date="2020-08" db="EMBL/GenBank/DDBJ databases">
        <authorList>
            <person name="Yamashita S."/>
            <person name="Nozaki H."/>
        </authorList>
    </citation>
    <scope>NUCLEOTIDE SEQUENCE</scope>
    <source>
        <strain evidence="5">NIES-4017</strain>
    </source>
</reference>
<dbReference type="PANTHER" id="PTHR13343">
    <property type="entry name" value="CREG1 PROTEIN"/>
    <property type="match status" value="1"/>
</dbReference>
<dbReference type="SUPFAM" id="SSF50475">
    <property type="entry name" value="FMN-binding split barrel"/>
    <property type="match status" value="1"/>
</dbReference>
<dbReference type="Gene3D" id="2.30.110.10">
    <property type="entry name" value="Electron Transport, Fmn-binding Protein, Chain A"/>
    <property type="match status" value="1"/>
</dbReference>
<evidence type="ECO:0000313" key="4">
    <source>
        <dbReference type="EMBL" id="GFR42344.1"/>
    </source>
</evidence>
<organism evidence="5 6">
    <name type="scientific">Astrephomene gubernaculifera</name>
    <dbReference type="NCBI Taxonomy" id="47775"/>
    <lineage>
        <taxon>Eukaryota</taxon>
        <taxon>Viridiplantae</taxon>
        <taxon>Chlorophyta</taxon>
        <taxon>core chlorophytes</taxon>
        <taxon>Chlorophyceae</taxon>
        <taxon>CS clade</taxon>
        <taxon>Chlamydomonadales</taxon>
        <taxon>Astrephomenaceae</taxon>
        <taxon>Astrephomene</taxon>
    </lineage>
</organism>
<dbReference type="EMBL" id="BMAR01000003">
    <property type="protein sequence ID" value="GFR42344.1"/>
    <property type="molecule type" value="Genomic_DNA"/>
</dbReference>
<feature type="chain" id="PRO_5042440951" description="CREG-like beta-barrel domain-containing protein" evidence="2">
    <location>
        <begin position="22"/>
        <end position="234"/>
    </location>
</feature>
<keyword evidence="2" id="KW-0732">Signal</keyword>
<evidence type="ECO:0000256" key="2">
    <source>
        <dbReference type="SAM" id="SignalP"/>
    </source>
</evidence>
<dbReference type="PANTHER" id="PTHR13343:SF17">
    <property type="entry name" value="CELLULAR REPRESSOR OF E1A-STIMULATED GENES, ISOFORM A"/>
    <property type="match status" value="1"/>
</dbReference>
<protein>
    <recommendedName>
        <fullName evidence="3">CREG-like beta-barrel domain-containing protein</fullName>
    </recommendedName>
</protein>
<evidence type="ECO:0000313" key="6">
    <source>
        <dbReference type="Proteomes" id="UP001054857"/>
    </source>
</evidence>
<sequence length="234" mass="25652">MLRCTPSLLCIMLALAAGAQAARVNLRGLSMANDEELVVGFPRPPHDQHALMARWLVHQTSWGVLSTLDRDTGEPMGGVLSHSDGSRHDASGRLFFYMSPMDELTQNIVAHANCTFTVSEDQIHTSTDPTTSTSSSSLPAYRPCAGLDPEEPPCARATLLGHLAPVPPAEQPRAQQALFARHPRMADWPADHHFTFYELHVSSLHLLSWYGGMALVEGADYYAARPEGQPQLMR</sequence>
<dbReference type="Proteomes" id="UP001054857">
    <property type="component" value="Unassembled WGS sequence"/>
</dbReference>
<feature type="signal peptide" evidence="2">
    <location>
        <begin position="1"/>
        <end position="21"/>
    </location>
</feature>
<feature type="region of interest" description="Disordered" evidence="1">
    <location>
        <begin position="123"/>
        <end position="145"/>
    </location>
</feature>
<dbReference type="AlphaFoldDB" id="A0AAD3DID5"/>
<dbReference type="InterPro" id="IPR012349">
    <property type="entry name" value="Split_barrel_FMN-bd"/>
</dbReference>
<name>A0AAD3DID5_9CHLO</name>
<keyword evidence="6" id="KW-1185">Reference proteome</keyword>
<feature type="domain" description="CREG-like beta-barrel" evidence="3">
    <location>
        <begin position="44"/>
        <end position="222"/>
    </location>
</feature>
<feature type="compositionally biased region" description="Low complexity" evidence="1">
    <location>
        <begin position="125"/>
        <end position="137"/>
    </location>
</feature>
<dbReference type="InterPro" id="IPR055343">
    <property type="entry name" value="CREG_beta-barrel"/>
</dbReference>
<evidence type="ECO:0000256" key="1">
    <source>
        <dbReference type="SAM" id="MobiDB-lite"/>
    </source>
</evidence>
<proteinExistence type="predicted"/>
<gene>
    <name evidence="4" type="ORF">Agub_g3035</name>
    <name evidence="5" type="ORF">Agub_g3274</name>
</gene>
<dbReference type="GO" id="GO:0005737">
    <property type="term" value="C:cytoplasm"/>
    <property type="evidence" value="ECO:0007669"/>
    <property type="project" value="UniProtKB-ARBA"/>
</dbReference>
<accession>A0AAD3DID5</accession>
<comment type="caution">
    <text evidence="5">The sequence shown here is derived from an EMBL/GenBank/DDBJ whole genome shotgun (WGS) entry which is preliminary data.</text>
</comment>
<evidence type="ECO:0000259" key="3">
    <source>
        <dbReference type="Pfam" id="PF13883"/>
    </source>
</evidence>